<feature type="non-terminal residue" evidence="7">
    <location>
        <position position="1"/>
    </location>
</feature>
<keyword evidence="7" id="KW-0255">Endonuclease</keyword>
<evidence type="ECO:0000313" key="8">
    <source>
        <dbReference type="Proteomes" id="UP000267251"/>
    </source>
</evidence>
<dbReference type="AlphaFoldDB" id="A0A4P9Y8I7"/>
<dbReference type="InterPro" id="IPR000300">
    <property type="entry name" value="IPPc"/>
</dbReference>
<evidence type="ECO:0000313" key="7">
    <source>
        <dbReference type="EMBL" id="RKP15104.1"/>
    </source>
</evidence>
<reference evidence="8" key="1">
    <citation type="journal article" date="2018" name="Nat. Microbiol.">
        <title>Leveraging single-cell genomics to expand the fungal tree of life.</title>
        <authorList>
            <person name="Ahrendt S.R."/>
            <person name="Quandt C.A."/>
            <person name="Ciobanu D."/>
            <person name="Clum A."/>
            <person name="Salamov A."/>
            <person name="Andreopoulos B."/>
            <person name="Cheng J.F."/>
            <person name="Woyke T."/>
            <person name="Pelin A."/>
            <person name="Henrissat B."/>
            <person name="Reynolds N.K."/>
            <person name="Benny G.L."/>
            <person name="Smith M.E."/>
            <person name="James T.Y."/>
            <person name="Grigoriev I.V."/>
        </authorList>
    </citation>
    <scope>NUCLEOTIDE SEQUENCE [LARGE SCALE GENOMIC DNA]</scope>
</reference>
<dbReference type="SMART" id="SM00128">
    <property type="entry name" value="IPPc"/>
    <property type="match status" value="1"/>
</dbReference>
<keyword evidence="4" id="KW-0378">Hydrolase</keyword>
<evidence type="ECO:0000256" key="2">
    <source>
        <dbReference type="ARBA" id="ARBA00009678"/>
    </source>
</evidence>
<dbReference type="PROSITE" id="PS50275">
    <property type="entry name" value="SAC"/>
    <property type="match status" value="1"/>
</dbReference>
<organism evidence="7 8">
    <name type="scientific">Piptocephalis cylindrospora</name>
    <dbReference type="NCBI Taxonomy" id="1907219"/>
    <lineage>
        <taxon>Eukaryota</taxon>
        <taxon>Fungi</taxon>
        <taxon>Fungi incertae sedis</taxon>
        <taxon>Zoopagomycota</taxon>
        <taxon>Zoopagomycotina</taxon>
        <taxon>Zoopagomycetes</taxon>
        <taxon>Zoopagales</taxon>
        <taxon>Piptocephalidaceae</taxon>
        <taxon>Piptocephalis</taxon>
    </lineage>
</organism>
<dbReference type="Gene3D" id="3.60.10.10">
    <property type="entry name" value="Endonuclease/exonuclease/phosphatase"/>
    <property type="match status" value="1"/>
</dbReference>
<dbReference type="InterPro" id="IPR036691">
    <property type="entry name" value="Endo/exonu/phosph_ase_sf"/>
</dbReference>
<protein>
    <recommendedName>
        <fullName evidence="3">phosphoinositide 5-phosphatase</fullName>
        <ecNumber evidence="3">3.1.3.36</ecNumber>
    </recommendedName>
</protein>
<dbReference type="PANTHER" id="PTHR11200">
    <property type="entry name" value="INOSITOL 5-PHOSPHATASE"/>
    <property type="match status" value="1"/>
</dbReference>
<dbReference type="Pfam" id="PF02383">
    <property type="entry name" value="Syja_N"/>
    <property type="match status" value="1"/>
</dbReference>
<keyword evidence="8" id="KW-1185">Reference proteome</keyword>
<evidence type="ECO:0000256" key="5">
    <source>
        <dbReference type="SAM" id="MobiDB-lite"/>
    </source>
</evidence>
<dbReference type="GO" id="GO:0046856">
    <property type="term" value="P:phosphatidylinositol dephosphorylation"/>
    <property type="evidence" value="ECO:0007669"/>
    <property type="project" value="InterPro"/>
</dbReference>
<dbReference type="GO" id="GO:0004519">
    <property type="term" value="F:endonuclease activity"/>
    <property type="evidence" value="ECO:0007669"/>
    <property type="project" value="UniProtKB-KW"/>
</dbReference>
<dbReference type="EMBL" id="KZ987757">
    <property type="protein sequence ID" value="RKP15104.1"/>
    <property type="molecule type" value="Genomic_DNA"/>
</dbReference>
<sequence>PPPSHPCAAIERYLHQGTFYYAPNHDLTRPLGGEGVEEVEEASPGPDPEYWWNGHMMRELIEALDMWGPGQQEMVRETGALLTLIQGYVGTQEMRALPNYQMEQRQHGDTGSKGSSSPPPLKVSLISRLGCGRAGVRYLTRGIDDEGHVANYVETETVLYTPVAIVSHLQLRGSVPLFWEQTGVQFGGHRPTLTRSTEATRPAFERHFSRVLDEHQPIHIIDLLSQREGTGEKSLSAAYHRQYAASGMAESLLRWTAFDINAECPGGDLSGAEAMVRSLRGAIETYGHELIRMGEDGEGSREVIMRQTGIFRINCLDCLDRTNVMQSLLSREVLLHAFAHLPSPFQSRRSLAHAALTGLWVENGDALSRIYSGTGALKSSWTNGGNTTNGGGAGGSGWMGMLMDAGKSVSRMYLGNVSDPAKQEAVDYLLGKAPGQRSIRVWDETREAIGDALSARADEYSDWERVRLFVGTFNVNGRLPSTSLADWLHALPQMVVIGIQEIVELTASQIVASDPAKKAEWERCILRCLNERIIHESEQYVLLRSGQLVGTALTIFAQRSEVGRIRRVEFAKVKTGLGGMTGNKGAVATRLEWGDTSFCFVSAHLASGMDVLDQRNNEYRSISSWLEFSRGRKIDDHTNIIWCGDFNYRIQGENSLVRSLALSKKFAELYQVDQLRRSKQAGMVFQGYTELPLTFPPTYRYNLGSDEYDTSEKFRIPAWTDRILYREGRGRELEGVQMDIKGGKLQQESYDAIQSIRISDHRPVRGVFTTEIMVVDPRRRNRLKATLTGRGSMESLRSRASSHSSTTTAPPSLSIKPGSRDVDDPFASPTHTSRSSPVPPPLPPKPKKKATHGNSLIK</sequence>
<evidence type="ECO:0000256" key="3">
    <source>
        <dbReference type="ARBA" id="ARBA00013044"/>
    </source>
</evidence>
<dbReference type="PANTHER" id="PTHR11200:SF257">
    <property type="entry name" value="PHOSPHOINOSITIDE 5-PHOSPHATASE"/>
    <property type="match status" value="1"/>
</dbReference>
<feature type="region of interest" description="Disordered" evidence="5">
    <location>
        <begin position="783"/>
        <end position="858"/>
    </location>
</feature>
<evidence type="ECO:0000256" key="4">
    <source>
        <dbReference type="ARBA" id="ARBA00022801"/>
    </source>
</evidence>
<gene>
    <name evidence="7" type="ORF">BJ684DRAFT_7541</name>
</gene>
<proteinExistence type="inferred from homology"/>
<dbReference type="InterPro" id="IPR002013">
    <property type="entry name" value="SAC_dom"/>
</dbReference>
<name>A0A4P9Y8I7_9FUNG</name>
<dbReference type="GO" id="GO:0004439">
    <property type="term" value="F:phosphatidylinositol-4,5-bisphosphate 5-phosphatase activity"/>
    <property type="evidence" value="ECO:0007669"/>
    <property type="project" value="UniProtKB-EC"/>
</dbReference>
<evidence type="ECO:0000259" key="6">
    <source>
        <dbReference type="PROSITE" id="PS50275"/>
    </source>
</evidence>
<dbReference type="EC" id="3.1.3.36" evidence="3"/>
<dbReference type="OrthoDB" id="405996at2759"/>
<feature type="domain" description="SAC" evidence="6">
    <location>
        <begin position="10"/>
        <end position="373"/>
    </location>
</feature>
<feature type="compositionally biased region" description="Low complexity" evidence="5">
    <location>
        <begin position="798"/>
        <end position="814"/>
    </location>
</feature>
<accession>A0A4P9Y8I7</accession>
<dbReference type="GO" id="GO:0004527">
    <property type="term" value="F:exonuclease activity"/>
    <property type="evidence" value="ECO:0007669"/>
    <property type="project" value="UniProtKB-KW"/>
</dbReference>
<keyword evidence="7" id="KW-0269">Exonuclease</keyword>
<comment type="similarity">
    <text evidence="1">Belongs to the synaptojanin family.</text>
</comment>
<dbReference type="Pfam" id="PF22669">
    <property type="entry name" value="Exo_endo_phos2"/>
    <property type="match status" value="1"/>
</dbReference>
<dbReference type="SUPFAM" id="SSF56219">
    <property type="entry name" value="DNase I-like"/>
    <property type="match status" value="1"/>
</dbReference>
<dbReference type="InterPro" id="IPR046985">
    <property type="entry name" value="IP5"/>
</dbReference>
<comment type="similarity">
    <text evidence="2">In the central section; belongs to the inositol 1,4,5-trisphosphate 5-phosphatase family.</text>
</comment>
<dbReference type="Proteomes" id="UP000267251">
    <property type="component" value="Unassembled WGS sequence"/>
</dbReference>
<evidence type="ECO:0000256" key="1">
    <source>
        <dbReference type="ARBA" id="ARBA00008943"/>
    </source>
</evidence>
<keyword evidence="7" id="KW-0540">Nuclease</keyword>